<evidence type="ECO:0000256" key="6">
    <source>
        <dbReference type="SAM" id="MobiDB-lite"/>
    </source>
</evidence>
<comment type="caution">
    <text evidence="8">The sequence shown here is derived from an EMBL/GenBank/DDBJ whole genome shotgun (WGS) entry which is preliminary data.</text>
</comment>
<dbReference type="PROSITE" id="PS01359">
    <property type="entry name" value="ZF_PHD_1"/>
    <property type="match status" value="1"/>
</dbReference>
<dbReference type="EMBL" id="CAJJDO010000047">
    <property type="protein sequence ID" value="CAD8167548.1"/>
    <property type="molecule type" value="Genomic_DNA"/>
</dbReference>
<keyword evidence="3" id="KW-0862">Zinc</keyword>
<feature type="domain" description="PHD-type" evidence="7">
    <location>
        <begin position="248"/>
        <end position="295"/>
    </location>
</feature>
<dbReference type="InterPro" id="IPR019787">
    <property type="entry name" value="Znf_PHD-finger"/>
</dbReference>
<evidence type="ECO:0000256" key="2">
    <source>
        <dbReference type="ARBA" id="ARBA00022771"/>
    </source>
</evidence>
<proteinExistence type="predicted"/>
<sequence>MNCAVCGLNFERKDKGCQQMECQQCKLKYHRFCYGYNNLDGVCDPCQDIAKKPLCCICGQKGLLKRLSDQSGVYVHVSCAIFASHIQVINYHTMTFATKSQIDKKTKEKCSNCGKSGANIQCLDCQAYAHPHCIFVEQVEKAQEDIETEQWIFHLKFQANNQDPNQLDVEAGEIKCELKEIQDAFYNAFDKFQDKSKKRGNQTQQYKEHVKNTLESIFDNYTLQQCNQQWSSQNKIESYCQVHMESHRLFCICRKSLNNKQMVQCDHCYEWYHFGCIKRKNVKDDSYICEACKGWSAKRTKIDLEDPKLLNFEDLVVPKSVYILHLIDLLPLLLYIEAIMKRLPSIPLDENDYRNIKFYKLFLASLPIKPSTVIQLDKILLKEKLQEELKQKMQSLIPTQLEQSELFAEELVKSFKFKGYYFELGDNKLIKSFVLSRKDIKVQIQKGISEGYLMEDTFKILNENITDNQKIFKSPNDNLGQLINRYKIAQQIKTTLRSLFEAETMQIEYPVIDNQLDLTVYKQLILIKNQKNKPNKLKLIDLKKMANHNNVTLGCLKIIDKLLEELNLLEQDNVQNSYKKIIEFPVNSDTLTNQLQSYFEQEFIDEFKVELELKIESFCRLTEKEYTGVYIYENIQKAAKDSIVIRSVYNQLQEIHQKCQNQKKVTIQFCHEILDLMSKCLLTSMYIENQKTKFLKFRELYKKLNESITLEQLDEIEHECFQLGFDMDVEQRRQQLLQAQEIIQNIQPSLCDSLEEFKKLKSLELDTYIRQTEQQIDFVKQLYYLVYNSYDTLPKMIQKVKDISDLDFNNELLYKVIIPEVVYDEMKSVVMNFRQIKWRCECQQILDQSNQMMIQGGNKKYNISQIIHLLNADPQIQDPFYTQQLQKIKKEYESWIINLQEFENQLTGQVAPHFNQLIKLINKNQYQDNNLQTKLWQYYIQMLWMQKTEEFLEAKANPQAYKTLISCATFANIDQNNVLLLKIKDHLFIMDDLGRKLKEYQEQRFLWVKSREQINNLQSYKSYYKYLENKPDAEQINQIYNQAKEYPIFKVKDLAEDLQEVRQVLQQYNDLVQKQPDNSLYIQQLQKIRTYYCCCFLKVKNFCVQLMYNMIKQQSLKCLKQLNPTEQILQRLEEINLLVALGGEEWFQKLSLTYKVKQENTNNSDFKFIDCSLSDDFEWIRWMEESSQNISESFGIETKKQQKEQKIKKKKQQNSKVMEGITEDMRQTQRLDLQVCFKKFSNWKQVNEQQIRNLEASVFMEQSFDKEKYLKEIEKIKTVIKQNKQLELNYEEMKKAYKQYLHKKKSNGQQSNSKQTLCLEIVKVIKKQQQPQVPQITSAQKLISQHSVKSEPELEKKVKPETPKQPTIIAQPIPITNDVLLYNPDGQIDTPCKKLKKQLMNLGEINLQIKKKVNDTRESFLIKPQLLTYEHHMAQHFPKTENITITCDTFSPVKEVMEYFTQRKSGQFRMMIGWLYSKDLNVAGDLFKLADKLKHSKQCVGTKQGDVGLTLIYYDYLNKLKPTTKWIIMKEELENQLVMDNLLKYHNIEKFKPHLCFVYYVKDFKECTNTILPQPVQYINVLKHNQFKRIVENHKQQQKKQSGQSIPSKKKELEPISDEENNNGFQQKQDVHSMLMEIPGILSLLNQ</sequence>
<dbReference type="InterPro" id="IPR019786">
    <property type="entry name" value="Zinc_finger_PHD-type_CS"/>
</dbReference>
<evidence type="ECO:0000259" key="7">
    <source>
        <dbReference type="PROSITE" id="PS50016"/>
    </source>
</evidence>
<evidence type="ECO:0000313" key="9">
    <source>
        <dbReference type="Proteomes" id="UP000689195"/>
    </source>
</evidence>
<protein>
    <recommendedName>
        <fullName evidence="7">PHD-type domain-containing protein</fullName>
    </recommendedName>
</protein>
<dbReference type="GO" id="GO:0008270">
    <property type="term" value="F:zinc ion binding"/>
    <property type="evidence" value="ECO:0007669"/>
    <property type="project" value="UniProtKB-KW"/>
</dbReference>
<dbReference type="InterPro" id="IPR001965">
    <property type="entry name" value="Znf_PHD"/>
</dbReference>
<dbReference type="PROSITE" id="PS50016">
    <property type="entry name" value="ZF_PHD_2"/>
    <property type="match status" value="1"/>
</dbReference>
<evidence type="ECO:0000256" key="3">
    <source>
        <dbReference type="ARBA" id="ARBA00022833"/>
    </source>
</evidence>
<evidence type="ECO:0000256" key="5">
    <source>
        <dbReference type="SAM" id="Coils"/>
    </source>
</evidence>
<evidence type="ECO:0000256" key="1">
    <source>
        <dbReference type="ARBA" id="ARBA00022723"/>
    </source>
</evidence>
<dbReference type="Proteomes" id="UP000689195">
    <property type="component" value="Unassembled WGS sequence"/>
</dbReference>
<dbReference type="Pfam" id="PF13832">
    <property type="entry name" value="zf-HC5HC2H_2"/>
    <property type="match status" value="1"/>
</dbReference>
<keyword evidence="9" id="KW-1185">Reference proteome</keyword>
<reference evidence="8" key="1">
    <citation type="submission" date="2021-01" db="EMBL/GenBank/DDBJ databases">
        <authorList>
            <consortium name="Genoscope - CEA"/>
            <person name="William W."/>
        </authorList>
    </citation>
    <scope>NUCLEOTIDE SEQUENCE</scope>
</reference>
<feature type="coiled-coil region" evidence="5">
    <location>
        <begin position="1276"/>
        <end position="1303"/>
    </location>
</feature>
<evidence type="ECO:0000256" key="4">
    <source>
        <dbReference type="PROSITE-ProRule" id="PRU00146"/>
    </source>
</evidence>
<dbReference type="OrthoDB" id="436852at2759"/>
<keyword evidence="1" id="KW-0479">Metal-binding</keyword>
<dbReference type="Pfam" id="PF00628">
    <property type="entry name" value="PHD"/>
    <property type="match status" value="1"/>
</dbReference>
<gene>
    <name evidence="8" type="ORF">PPENT_87.1.T0470176</name>
</gene>
<organism evidence="8 9">
    <name type="scientific">Paramecium pentaurelia</name>
    <dbReference type="NCBI Taxonomy" id="43138"/>
    <lineage>
        <taxon>Eukaryota</taxon>
        <taxon>Sar</taxon>
        <taxon>Alveolata</taxon>
        <taxon>Ciliophora</taxon>
        <taxon>Intramacronucleata</taxon>
        <taxon>Oligohymenophorea</taxon>
        <taxon>Peniculida</taxon>
        <taxon>Parameciidae</taxon>
        <taxon>Paramecium</taxon>
    </lineage>
</organism>
<keyword evidence="2 4" id="KW-0863">Zinc-finger</keyword>
<keyword evidence="5" id="KW-0175">Coiled coil</keyword>
<feature type="region of interest" description="Disordered" evidence="6">
    <location>
        <begin position="1593"/>
        <end position="1627"/>
    </location>
</feature>
<dbReference type="SMART" id="SM00249">
    <property type="entry name" value="PHD"/>
    <property type="match status" value="3"/>
</dbReference>
<accession>A0A8S1UQP1</accession>
<evidence type="ECO:0000313" key="8">
    <source>
        <dbReference type="EMBL" id="CAD8167548.1"/>
    </source>
</evidence>
<name>A0A8S1UQP1_9CILI</name>